<dbReference type="EMBL" id="JARIHO010000111">
    <property type="protein sequence ID" value="KAJ7302831.1"/>
    <property type="molecule type" value="Genomic_DNA"/>
</dbReference>
<dbReference type="PANTHER" id="PTHR40465">
    <property type="entry name" value="CHROMOSOME 1, WHOLE GENOME SHOTGUN SEQUENCE"/>
    <property type="match status" value="1"/>
</dbReference>
<evidence type="ECO:0000256" key="1">
    <source>
        <dbReference type="SAM" id="Phobius"/>
    </source>
</evidence>
<sequence>MASQKTPSVPGDLGPTFVKIFGPVFWGFCVSLVLAGVSILQGYIYFTRYNDKLLIRAVAGLMLVLNLLSTALICQSVYYYILPDYGSLAPLGAVTSEMNVDCLISSAIAFISQMFFLYQLMILAGIHKAFGAAADVVATIAMFIFLKSADTGIRQTSSLLRFLMYLVLNRGLLVTLAQVLTLIVLFTSISHLYWVAVHINTTRLYVNTFFAMLNARTPPESNDGLHISMRGGFTTRSGAVAQIESSFEVAKVSEFGSDGCRVKVHNTSTMADI</sequence>
<name>A0AAD7E8K5_9AGAR</name>
<proteinExistence type="predicted"/>
<keyword evidence="4" id="KW-1185">Reference proteome</keyword>
<reference evidence="3" key="1">
    <citation type="submission" date="2023-03" db="EMBL/GenBank/DDBJ databases">
        <title>Massive genome expansion in bonnet fungi (Mycena s.s.) driven by repeated elements and novel gene families across ecological guilds.</title>
        <authorList>
            <consortium name="Lawrence Berkeley National Laboratory"/>
            <person name="Harder C.B."/>
            <person name="Miyauchi S."/>
            <person name="Viragh M."/>
            <person name="Kuo A."/>
            <person name="Thoen E."/>
            <person name="Andreopoulos B."/>
            <person name="Lu D."/>
            <person name="Skrede I."/>
            <person name="Drula E."/>
            <person name="Henrissat B."/>
            <person name="Morin E."/>
            <person name="Kohler A."/>
            <person name="Barry K."/>
            <person name="LaButti K."/>
            <person name="Morin E."/>
            <person name="Salamov A."/>
            <person name="Lipzen A."/>
            <person name="Mereny Z."/>
            <person name="Hegedus B."/>
            <person name="Baldrian P."/>
            <person name="Stursova M."/>
            <person name="Weitz H."/>
            <person name="Taylor A."/>
            <person name="Grigoriev I.V."/>
            <person name="Nagy L.G."/>
            <person name="Martin F."/>
            <person name="Kauserud H."/>
        </authorList>
    </citation>
    <scope>NUCLEOTIDE SEQUENCE</scope>
    <source>
        <strain evidence="3">CBHHK002</strain>
    </source>
</reference>
<feature type="transmembrane region" description="Helical" evidence="1">
    <location>
        <begin position="166"/>
        <end position="194"/>
    </location>
</feature>
<keyword evidence="1" id="KW-0812">Transmembrane</keyword>
<keyword evidence="1" id="KW-1133">Transmembrane helix</keyword>
<keyword evidence="1" id="KW-0472">Membrane</keyword>
<feature type="transmembrane region" description="Helical" evidence="1">
    <location>
        <begin position="53"/>
        <end position="78"/>
    </location>
</feature>
<dbReference type="Proteomes" id="UP001218218">
    <property type="component" value="Unassembled WGS sequence"/>
</dbReference>
<feature type="transmembrane region" description="Helical" evidence="1">
    <location>
        <begin position="129"/>
        <end position="146"/>
    </location>
</feature>
<feature type="transmembrane region" description="Helical" evidence="1">
    <location>
        <begin position="20"/>
        <end position="46"/>
    </location>
</feature>
<accession>A0AAD7E8K5</accession>
<protein>
    <recommendedName>
        <fullName evidence="2">DUF6534 domain-containing protein</fullName>
    </recommendedName>
</protein>
<evidence type="ECO:0000313" key="4">
    <source>
        <dbReference type="Proteomes" id="UP001218218"/>
    </source>
</evidence>
<dbReference type="Pfam" id="PF20152">
    <property type="entry name" value="DUF6534"/>
    <property type="match status" value="1"/>
</dbReference>
<organism evidence="3 4">
    <name type="scientific">Mycena albidolilacea</name>
    <dbReference type="NCBI Taxonomy" id="1033008"/>
    <lineage>
        <taxon>Eukaryota</taxon>
        <taxon>Fungi</taxon>
        <taxon>Dikarya</taxon>
        <taxon>Basidiomycota</taxon>
        <taxon>Agaricomycotina</taxon>
        <taxon>Agaricomycetes</taxon>
        <taxon>Agaricomycetidae</taxon>
        <taxon>Agaricales</taxon>
        <taxon>Marasmiineae</taxon>
        <taxon>Mycenaceae</taxon>
        <taxon>Mycena</taxon>
    </lineage>
</organism>
<dbReference type="InterPro" id="IPR045339">
    <property type="entry name" value="DUF6534"/>
</dbReference>
<evidence type="ECO:0000313" key="3">
    <source>
        <dbReference type="EMBL" id="KAJ7302831.1"/>
    </source>
</evidence>
<evidence type="ECO:0000259" key="2">
    <source>
        <dbReference type="Pfam" id="PF20152"/>
    </source>
</evidence>
<comment type="caution">
    <text evidence="3">The sequence shown here is derived from an EMBL/GenBank/DDBJ whole genome shotgun (WGS) entry which is preliminary data.</text>
</comment>
<dbReference type="AlphaFoldDB" id="A0AAD7E8K5"/>
<gene>
    <name evidence="3" type="ORF">DFH08DRAFT_977545</name>
</gene>
<dbReference type="PANTHER" id="PTHR40465:SF1">
    <property type="entry name" value="DUF6534 DOMAIN-CONTAINING PROTEIN"/>
    <property type="match status" value="1"/>
</dbReference>
<feature type="domain" description="DUF6534" evidence="2">
    <location>
        <begin position="132"/>
        <end position="217"/>
    </location>
</feature>
<feature type="transmembrane region" description="Helical" evidence="1">
    <location>
        <begin position="98"/>
        <end position="117"/>
    </location>
</feature>